<comment type="caution">
    <text evidence="1">The sequence shown here is derived from an EMBL/GenBank/DDBJ whole genome shotgun (WGS) entry which is preliminary data.</text>
</comment>
<proteinExistence type="predicted"/>
<dbReference type="EMBL" id="JAIGNU010000001">
    <property type="protein sequence ID" value="MBX7500190.1"/>
    <property type="molecule type" value="Genomic_DNA"/>
</dbReference>
<organism evidence="1 2">
    <name type="scientific">Qipengyuania mesophila</name>
    <dbReference type="NCBI Taxonomy" id="2867246"/>
    <lineage>
        <taxon>Bacteria</taxon>
        <taxon>Pseudomonadati</taxon>
        <taxon>Pseudomonadota</taxon>
        <taxon>Alphaproteobacteria</taxon>
        <taxon>Sphingomonadales</taxon>
        <taxon>Erythrobacteraceae</taxon>
        <taxon>Qipengyuania</taxon>
    </lineage>
</organism>
<sequence length="84" mass="9613">MAYQVAEDDLLKILGVALVEIRATESLRTAQVLADIFHNVPAAVANRHPPEETLRRMLDCSDRHGEREYFDRFLSHYLSSTEVN</sequence>
<gene>
    <name evidence="1" type="ORF">K3181_01870</name>
</gene>
<accession>A0ABS7JRC2</accession>
<name>A0ABS7JRC2_9SPHN</name>
<dbReference type="Proteomes" id="UP000782554">
    <property type="component" value="Unassembled WGS sequence"/>
</dbReference>
<dbReference type="RefSeq" id="WP_221600277.1">
    <property type="nucleotide sequence ID" value="NZ_JAIGNU010000001.1"/>
</dbReference>
<keyword evidence="2" id="KW-1185">Reference proteome</keyword>
<evidence type="ECO:0000313" key="1">
    <source>
        <dbReference type="EMBL" id="MBX7500190.1"/>
    </source>
</evidence>
<protein>
    <submittedName>
        <fullName evidence="1">Uncharacterized protein</fullName>
    </submittedName>
</protein>
<reference evidence="1 2" key="1">
    <citation type="submission" date="2021-08" db="EMBL/GenBank/DDBJ databases">
        <title>Comparative Genomics Analysis of the Genus Qipengyuania Reveals Extensive Genetic Diversity and Metabolic Versatility, Including the Description of Fifteen Novel Species.</title>
        <authorList>
            <person name="Liu Y."/>
        </authorList>
    </citation>
    <scope>NUCLEOTIDE SEQUENCE [LARGE SCALE GENOMIC DNA]</scope>
    <source>
        <strain evidence="1 2">YG27</strain>
    </source>
</reference>
<evidence type="ECO:0000313" key="2">
    <source>
        <dbReference type="Proteomes" id="UP000782554"/>
    </source>
</evidence>